<dbReference type="PANTHER" id="PTHR33639:SF2">
    <property type="entry name" value="DUF393 DOMAIN-CONTAINING PROTEIN"/>
    <property type="match status" value="1"/>
</dbReference>
<dbReference type="Pfam" id="PF04134">
    <property type="entry name" value="DCC1-like"/>
    <property type="match status" value="1"/>
</dbReference>
<dbReference type="OrthoDB" id="9785438at2"/>
<dbReference type="InterPro" id="IPR007263">
    <property type="entry name" value="DCC1-like"/>
</dbReference>
<accession>A0A2U1K3I6</accession>
<dbReference type="InterPro" id="IPR052927">
    <property type="entry name" value="DCC_oxidoreductase"/>
</dbReference>
<keyword evidence="2" id="KW-1185">Reference proteome</keyword>
<gene>
    <name evidence="1" type="ORF">DCC39_09195</name>
</gene>
<proteinExistence type="predicted"/>
<evidence type="ECO:0000313" key="2">
    <source>
        <dbReference type="Proteomes" id="UP000245998"/>
    </source>
</evidence>
<organism evidence="1 2">
    <name type="scientific">Pueribacillus theae</name>
    <dbReference type="NCBI Taxonomy" id="2171751"/>
    <lineage>
        <taxon>Bacteria</taxon>
        <taxon>Bacillati</taxon>
        <taxon>Bacillota</taxon>
        <taxon>Bacilli</taxon>
        <taxon>Bacillales</taxon>
        <taxon>Bacillaceae</taxon>
        <taxon>Pueribacillus</taxon>
    </lineage>
</organism>
<evidence type="ECO:0000313" key="1">
    <source>
        <dbReference type="EMBL" id="PWA11805.1"/>
    </source>
</evidence>
<dbReference type="EMBL" id="QCZG01000016">
    <property type="protein sequence ID" value="PWA11805.1"/>
    <property type="molecule type" value="Genomic_DNA"/>
</dbReference>
<name>A0A2U1K3I6_9BACI</name>
<dbReference type="RefSeq" id="WP_116554598.1">
    <property type="nucleotide sequence ID" value="NZ_QCZG01000016.1"/>
</dbReference>
<comment type="caution">
    <text evidence="1">The sequence shown here is derived from an EMBL/GenBank/DDBJ whole genome shotgun (WGS) entry which is preliminary data.</text>
</comment>
<dbReference type="PANTHER" id="PTHR33639">
    <property type="entry name" value="THIOL-DISULFIDE OXIDOREDUCTASE DCC"/>
    <property type="match status" value="1"/>
</dbReference>
<reference evidence="1 2" key="1">
    <citation type="submission" date="2018-04" db="EMBL/GenBank/DDBJ databases">
        <title>Camelliibacillus theae gen. nov., sp. nov., isolated from Pu'er tea.</title>
        <authorList>
            <person name="Niu L."/>
        </authorList>
    </citation>
    <scope>NUCLEOTIDE SEQUENCE [LARGE SCALE GENOMIC DNA]</scope>
    <source>
        <strain evidence="1 2">T8</strain>
    </source>
</reference>
<dbReference type="GO" id="GO:0015035">
    <property type="term" value="F:protein-disulfide reductase activity"/>
    <property type="evidence" value="ECO:0007669"/>
    <property type="project" value="InterPro"/>
</dbReference>
<sequence length="130" mass="15395">MERIILFDGVCNLCNHSIQFIIKRDPNAVFKFASLQSDIGKELLKKHGLNEDTDSFVLIENNKSYIKSSAALRVCRKLKAPWNFFVLFFIVPRPVRDFIYDFIAKNRYRWFGKQESCMLPTPEIRKRFIE</sequence>
<dbReference type="AlphaFoldDB" id="A0A2U1K3I6"/>
<dbReference type="Proteomes" id="UP000245998">
    <property type="component" value="Unassembled WGS sequence"/>
</dbReference>
<protein>
    <submittedName>
        <fullName evidence="1">Thiol-disulfide oxidoreductase</fullName>
    </submittedName>
</protein>